<keyword evidence="4 7" id="KW-1133">Transmembrane helix</keyword>
<evidence type="ECO:0000256" key="3">
    <source>
        <dbReference type="ARBA" id="ARBA00022692"/>
    </source>
</evidence>
<gene>
    <name evidence="9" type="ORF">ABXS05_28950</name>
</gene>
<evidence type="ECO:0000256" key="5">
    <source>
        <dbReference type="ARBA" id="ARBA00023136"/>
    </source>
</evidence>
<dbReference type="InterPro" id="IPR050790">
    <property type="entry name" value="ExbB/TolQ_transport"/>
</dbReference>
<comment type="caution">
    <text evidence="9">The sequence shown here is derived from an EMBL/GenBank/DDBJ whole genome shotgun (WGS) entry which is preliminary data.</text>
</comment>
<dbReference type="EMBL" id="JBFNQD010000016">
    <property type="protein sequence ID" value="MEW9309615.1"/>
    <property type="molecule type" value="Genomic_DNA"/>
</dbReference>
<evidence type="ECO:0000256" key="4">
    <source>
        <dbReference type="ARBA" id="ARBA00022989"/>
    </source>
</evidence>
<evidence type="ECO:0000313" key="10">
    <source>
        <dbReference type="Proteomes" id="UP001555786"/>
    </source>
</evidence>
<feature type="transmembrane region" description="Helical" evidence="7">
    <location>
        <begin position="20"/>
        <end position="40"/>
    </location>
</feature>
<evidence type="ECO:0000313" key="9">
    <source>
        <dbReference type="EMBL" id="MEW9309615.1"/>
    </source>
</evidence>
<keyword evidence="10" id="KW-1185">Reference proteome</keyword>
<comment type="similarity">
    <text evidence="6">Belongs to the exbB/tolQ family.</text>
</comment>
<evidence type="ECO:0000256" key="7">
    <source>
        <dbReference type="SAM" id="Phobius"/>
    </source>
</evidence>
<dbReference type="Pfam" id="PF01618">
    <property type="entry name" value="MotA_ExbB"/>
    <property type="match status" value="1"/>
</dbReference>
<feature type="transmembrane region" description="Helical" evidence="7">
    <location>
        <begin position="157"/>
        <end position="179"/>
    </location>
</feature>
<keyword evidence="6" id="KW-0653">Protein transport</keyword>
<dbReference type="PANTHER" id="PTHR30625">
    <property type="entry name" value="PROTEIN TOLQ"/>
    <property type="match status" value="1"/>
</dbReference>
<reference evidence="9 10" key="1">
    <citation type="submission" date="2024-07" db="EMBL/GenBank/DDBJ databases">
        <title>Description of Labrys sedimenti sp. nov., isolated from a diclofenac-degrading enrichment culture.</title>
        <authorList>
            <person name="Tancsics A."/>
            <person name="Csepanyi A."/>
        </authorList>
    </citation>
    <scope>NUCLEOTIDE SEQUENCE [LARGE SCALE GENOMIC DNA]</scope>
    <source>
        <strain evidence="9 10">LMG 23578</strain>
    </source>
</reference>
<keyword evidence="5 7" id="KW-0472">Membrane</keyword>
<comment type="subcellular location">
    <subcellularLocation>
        <location evidence="1">Cell membrane</location>
        <topology evidence="1">Multi-pass membrane protein</topology>
    </subcellularLocation>
    <subcellularLocation>
        <location evidence="6">Membrane</location>
        <topology evidence="6">Multi-pass membrane protein</topology>
    </subcellularLocation>
</comment>
<evidence type="ECO:0000256" key="1">
    <source>
        <dbReference type="ARBA" id="ARBA00004651"/>
    </source>
</evidence>
<evidence type="ECO:0000256" key="6">
    <source>
        <dbReference type="RuleBase" id="RU004057"/>
    </source>
</evidence>
<feature type="domain" description="MotA/TolQ/ExbB proton channel" evidence="8">
    <location>
        <begin position="89"/>
        <end position="188"/>
    </location>
</feature>
<protein>
    <submittedName>
        <fullName evidence="9">MotA/TolQ/ExbB proton channel family protein</fullName>
    </submittedName>
</protein>
<evidence type="ECO:0000256" key="2">
    <source>
        <dbReference type="ARBA" id="ARBA00022475"/>
    </source>
</evidence>
<feature type="transmembrane region" description="Helical" evidence="7">
    <location>
        <begin position="116"/>
        <end position="137"/>
    </location>
</feature>
<proteinExistence type="inferred from homology"/>
<dbReference type="InterPro" id="IPR002898">
    <property type="entry name" value="MotA_ExbB_proton_chnl"/>
</dbReference>
<sequence length="222" mass="22926">MTETATHFSFVNMLLNADPVVKAVMLILVISSVLSWGLSFETVRRQAKLRRLLKAATVKGLGAAPAVGQALHAQGEQSAGLAVPGETGGEYRARIERAMREAAGGLVGASDAGLSILATIAAVTPFIGLFGTVWGVMNSFSAIAGANDTSLATVAPGIAEALFTTALGLVAAIPALIAYNRLSQGMAGLGRLFEQVLRREAETMAARRGTSAKAIGFREAAE</sequence>
<keyword evidence="6" id="KW-0813">Transport</keyword>
<evidence type="ECO:0000259" key="8">
    <source>
        <dbReference type="Pfam" id="PF01618"/>
    </source>
</evidence>
<organism evidence="9 10">
    <name type="scientific">Labrys neptuniae</name>
    <dbReference type="NCBI Taxonomy" id="376174"/>
    <lineage>
        <taxon>Bacteria</taxon>
        <taxon>Pseudomonadati</taxon>
        <taxon>Pseudomonadota</taxon>
        <taxon>Alphaproteobacteria</taxon>
        <taxon>Hyphomicrobiales</taxon>
        <taxon>Xanthobacteraceae</taxon>
        <taxon>Labrys</taxon>
    </lineage>
</organism>
<keyword evidence="2" id="KW-1003">Cell membrane</keyword>
<dbReference type="RefSeq" id="WP_311943255.1">
    <property type="nucleotide sequence ID" value="NZ_JAVSCS010000039.1"/>
</dbReference>
<dbReference type="Proteomes" id="UP001555786">
    <property type="component" value="Unassembled WGS sequence"/>
</dbReference>
<keyword evidence="3 7" id="KW-0812">Transmembrane</keyword>
<name>A0ABV3PVC6_9HYPH</name>
<dbReference type="PANTHER" id="PTHR30625:SF16">
    <property type="entry name" value="BIOPOLYMER TRANSPORT PROTEIN EXBB"/>
    <property type="match status" value="1"/>
</dbReference>
<accession>A0ABV3PVC6</accession>